<reference evidence="2" key="1">
    <citation type="submission" date="2018-12" db="EMBL/GenBank/DDBJ databases">
        <title>Tengunoibacter tsumagoiensis gen. nov., sp. nov., Dictyobacter kobayashii sp. nov., D. alpinus sp. nov., and D. joshuensis sp. nov. and description of Dictyobacteraceae fam. nov. within the order Ktedonobacterales isolated from Tengu-no-mugimeshi.</title>
        <authorList>
            <person name="Wang C.M."/>
            <person name="Zheng Y."/>
            <person name="Sakai Y."/>
            <person name="Toyoda A."/>
            <person name="Minakuchi Y."/>
            <person name="Abe K."/>
            <person name="Yokota A."/>
            <person name="Yabe S."/>
        </authorList>
    </citation>
    <scope>NUCLEOTIDE SEQUENCE [LARGE SCALE GENOMIC DNA]</scope>
    <source>
        <strain evidence="2">Uno16</strain>
    </source>
</reference>
<dbReference type="AlphaFoldDB" id="A0A402BHJ5"/>
<protein>
    <submittedName>
        <fullName evidence="1">Uncharacterized protein</fullName>
    </submittedName>
</protein>
<dbReference type="Proteomes" id="UP000287171">
    <property type="component" value="Unassembled WGS sequence"/>
</dbReference>
<evidence type="ECO:0000313" key="2">
    <source>
        <dbReference type="Proteomes" id="UP000287171"/>
    </source>
</evidence>
<gene>
    <name evidence="1" type="ORF">KDA_63650</name>
</gene>
<proteinExistence type="predicted"/>
<organism evidence="1 2">
    <name type="scientific">Dictyobacter alpinus</name>
    <dbReference type="NCBI Taxonomy" id="2014873"/>
    <lineage>
        <taxon>Bacteria</taxon>
        <taxon>Bacillati</taxon>
        <taxon>Chloroflexota</taxon>
        <taxon>Ktedonobacteria</taxon>
        <taxon>Ktedonobacterales</taxon>
        <taxon>Dictyobacteraceae</taxon>
        <taxon>Dictyobacter</taxon>
    </lineage>
</organism>
<sequence length="61" mass="7304">MNLERIKYQTCPYDQEEGILVTDLEEVIPETDDRGNLQYYCPSCLNTFTYCDCDTTDRRRR</sequence>
<dbReference type="RefSeq" id="WP_126630916.1">
    <property type="nucleotide sequence ID" value="NZ_BIFT01000002.1"/>
</dbReference>
<evidence type="ECO:0000313" key="1">
    <source>
        <dbReference type="EMBL" id="GCE30881.1"/>
    </source>
</evidence>
<accession>A0A402BHJ5</accession>
<name>A0A402BHJ5_9CHLR</name>
<keyword evidence="2" id="KW-1185">Reference proteome</keyword>
<dbReference type="EMBL" id="BIFT01000002">
    <property type="protein sequence ID" value="GCE30881.1"/>
    <property type="molecule type" value="Genomic_DNA"/>
</dbReference>
<dbReference type="OrthoDB" id="164473at2"/>
<comment type="caution">
    <text evidence="1">The sequence shown here is derived from an EMBL/GenBank/DDBJ whole genome shotgun (WGS) entry which is preliminary data.</text>
</comment>